<comment type="caution">
    <text evidence="1">The sequence shown here is derived from an EMBL/GenBank/DDBJ whole genome shotgun (WGS) entry which is preliminary data.</text>
</comment>
<evidence type="ECO:0000313" key="2">
    <source>
        <dbReference type="Proteomes" id="UP000473014"/>
    </source>
</evidence>
<dbReference type="AlphaFoldDB" id="A0A6G2BDT4"/>
<dbReference type="RefSeq" id="WP_155071359.1">
    <property type="nucleotide sequence ID" value="NZ_WIXO01000001.1"/>
</dbReference>
<dbReference type="Gene3D" id="3.30.1330.70">
    <property type="entry name" value="Holliday junction resolvase RusA"/>
    <property type="match status" value="1"/>
</dbReference>
<protein>
    <submittedName>
        <fullName evidence="1">Uncharacterized protein</fullName>
    </submittedName>
</protein>
<reference evidence="1 2" key="1">
    <citation type="submission" date="2019-11" db="EMBL/GenBank/DDBJ databases">
        <authorList>
            <person name="Yuan L."/>
        </authorList>
    </citation>
    <scope>NUCLEOTIDE SEQUENCE [LARGE SCALE GENOMIC DNA]</scope>
    <source>
        <strain evidence="1 2">TRM43335</strain>
    </source>
</reference>
<name>A0A6G2BDT4_9ACTN</name>
<dbReference type="Proteomes" id="UP000473014">
    <property type="component" value="Unassembled WGS sequence"/>
</dbReference>
<organism evidence="1 2">
    <name type="scientific">Streptomyces taklimakanensis</name>
    <dbReference type="NCBI Taxonomy" id="2569853"/>
    <lineage>
        <taxon>Bacteria</taxon>
        <taxon>Bacillati</taxon>
        <taxon>Actinomycetota</taxon>
        <taxon>Actinomycetes</taxon>
        <taxon>Kitasatosporales</taxon>
        <taxon>Streptomycetaceae</taxon>
        <taxon>Streptomyces</taxon>
    </lineage>
</organism>
<dbReference type="GO" id="GO:0006310">
    <property type="term" value="P:DNA recombination"/>
    <property type="evidence" value="ECO:0007669"/>
    <property type="project" value="InterPro"/>
</dbReference>
<evidence type="ECO:0000313" key="1">
    <source>
        <dbReference type="EMBL" id="MTE20239.1"/>
    </source>
</evidence>
<dbReference type="OrthoDB" id="3237255at2"/>
<keyword evidence="2" id="KW-1185">Reference proteome</keyword>
<dbReference type="InterPro" id="IPR036614">
    <property type="entry name" value="RusA-like_sf"/>
</dbReference>
<dbReference type="GO" id="GO:0006281">
    <property type="term" value="P:DNA repair"/>
    <property type="evidence" value="ECO:0007669"/>
    <property type="project" value="InterPro"/>
</dbReference>
<accession>A0A6G2BDT4</accession>
<dbReference type="EMBL" id="WIXO01000001">
    <property type="protein sequence ID" value="MTE20239.1"/>
    <property type="molecule type" value="Genomic_DNA"/>
</dbReference>
<gene>
    <name evidence="1" type="ORF">F0L17_14200</name>
</gene>
<dbReference type="SUPFAM" id="SSF103084">
    <property type="entry name" value="Holliday junction resolvase RusA"/>
    <property type="match status" value="1"/>
</dbReference>
<proteinExistence type="predicted"/>
<dbReference type="GO" id="GO:0000287">
    <property type="term" value="F:magnesium ion binding"/>
    <property type="evidence" value="ECO:0007669"/>
    <property type="project" value="InterPro"/>
</dbReference>
<sequence length="172" mass="18081">MTAPTTAGAAPATTGAAPGVVLAGRTFTITLPPGLPLLNANERIFHHQRAKVTAELRGVAQEACSEDPAMRAALAAANPGPVMHRAHIVGILHPARGGRRDPANWYPSFKACVDGLVDAGVLEDDDHTRVIGPDMRLGPVVKKGQLVLRVREILTDAQWDTAQHLTLAGSAL</sequence>